<dbReference type="AlphaFoldDB" id="A0A382U5H3"/>
<dbReference type="Pfam" id="PF06439">
    <property type="entry name" value="3keto-disac_hyd"/>
    <property type="match status" value="1"/>
</dbReference>
<protein>
    <recommendedName>
        <fullName evidence="1">3-keto-alpha-glucoside-1,2-lyase/3-keto-2-hydroxy-glucal hydratase domain-containing protein</fullName>
    </recommendedName>
</protein>
<accession>A0A382U5H3</accession>
<proteinExistence type="predicted"/>
<feature type="domain" description="3-keto-alpha-glucoside-1,2-lyase/3-keto-2-hydroxy-glucal hydratase" evidence="1">
    <location>
        <begin position="37"/>
        <end position="189"/>
    </location>
</feature>
<feature type="non-terminal residue" evidence="2">
    <location>
        <position position="189"/>
    </location>
</feature>
<dbReference type="EMBL" id="UINC01141295">
    <property type="protein sequence ID" value="SVD28948.1"/>
    <property type="molecule type" value="Genomic_DNA"/>
</dbReference>
<dbReference type="GO" id="GO:0016787">
    <property type="term" value="F:hydrolase activity"/>
    <property type="evidence" value="ECO:0007669"/>
    <property type="project" value="InterPro"/>
</dbReference>
<sequence>MVSVGCGTNAEEVGRAADRETLAIQPNTLSEEERVNGWRLLFDGETTHGWRGYNRETFPDTGWAVADGMLVVGATATDPDVSVGGDLVTDEAFSSFDLRFEFRLSEVANSGVLYRVIEELGAEIWHNAPEFQVLDDQAYIDMGTMDMRTHLTGDNYDLHAATGERSLRPLGDWNEGRIIVDGAHVEHWL</sequence>
<reference evidence="2" key="1">
    <citation type="submission" date="2018-05" db="EMBL/GenBank/DDBJ databases">
        <authorList>
            <person name="Lanie J.A."/>
            <person name="Ng W.-L."/>
            <person name="Kazmierczak K.M."/>
            <person name="Andrzejewski T.M."/>
            <person name="Davidsen T.M."/>
            <person name="Wayne K.J."/>
            <person name="Tettelin H."/>
            <person name="Glass J.I."/>
            <person name="Rusch D."/>
            <person name="Podicherti R."/>
            <person name="Tsui H.-C.T."/>
            <person name="Winkler M.E."/>
        </authorList>
    </citation>
    <scope>NUCLEOTIDE SEQUENCE</scope>
</reference>
<name>A0A382U5H3_9ZZZZ</name>
<gene>
    <name evidence="2" type="ORF">METZ01_LOCUS381802</name>
</gene>
<evidence type="ECO:0000313" key="2">
    <source>
        <dbReference type="EMBL" id="SVD28948.1"/>
    </source>
</evidence>
<evidence type="ECO:0000259" key="1">
    <source>
        <dbReference type="Pfam" id="PF06439"/>
    </source>
</evidence>
<organism evidence="2">
    <name type="scientific">marine metagenome</name>
    <dbReference type="NCBI Taxonomy" id="408172"/>
    <lineage>
        <taxon>unclassified sequences</taxon>
        <taxon>metagenomes</taxon>
        <taxon>ecological metagenomes</taxon>
    </lineage>
</organism>
<dbReference type="Gene3D" id="2.60.120.560">
    <property type="entry name" value="Exo-inulinase, domain 1"/>
    <property type="match status" value="1"/>
</dbReference>
<dbReference type="InterPro" id="IPR010496">
    <property type="entry name" value="AL/BT2_dom"/>
</dbReference>